<keyword evidence="2" id="KW-1185">Reference proteome</keyword>
<dbReference type="STRING" id="1314751.GCA_001591425_01708"/>
<sequence>MGKYDFGEEQLKFIFDRWKINEQLADTQKIERETDENAEGNIEKIEWLEGRLHNYMEKLENWAEGKEMELENIFKQEG</sequence>
<dbReference type="EMBL" id="CP018866">
    <property type="protein sequence ID" value="AST90663.1"/>
    <property type="molecule type" value="Genomic_DNA"/>
</dbReference>
<dbReference type="PROSITE" id="PS00018">
    <property type="entry name" value="EF_HAND_1"/>
    <property type="match status" value="1"/>
</dbReference>
<reference evidence="1 2" key="1">
    <citation type="submission" date="2016-12" db="EMBL/GenBank/DDBJ databases">
        <title>The whole genome sequencing and assembly of Bacillus cohnii DSM 6307T strain.</title>
        <authorList>
            <person name="Lee Y.-J."/>
            <person name="Yi H."/>
            <person name="Bahn Y.-S."/>
            <person name="Kim J.F."/>
            <person name="Lee D.-W."/>
        </authorList>
    </citation>
    <scope>NUCLEOTIDE SEQUENCE [LARGE SCALE GENOMIC DNA]</scope>
    <source>
        <strain evidence="1 2">DSM 6307</strain>
    </source>
</reference>
<protein>
    <submittedName>
        <fullName evidence="1">Uncharacterized protein</fullName>
    </submittedName>
</protein>
<proteinExistence type="predicted"/>
<accession>A0A223KMV7</accession>
<evidence type="ECO:0000313" key="2">
    <source>
        <dbReference type="Proteomes" id="UP000215224"/>
    </source>
</evidence>
<dbReference type="KEGG" id="bcoh:BC6307_04880"/>
<dbReference type="InterPro" id="IPR018247">
    <property type="entry name" value="EF_Hand_1_Ca_BS"/>
</dbReference>
<evidence type="ECO:0000313" key="1">
    <source>
        <dbReference type="EMBL" id="AST90663.1"/>
    </source>
</evidence>
<dbReference type="AlphaFoldDB" id="A0A223KMV7"/>
<organism evidence="1 2">
    <name type="scientific">Sutcliffiella cohnii</name>
    <dbReference type="NCBI Taxonomy" id="33932"/>
    <lineage>
        <taxon>Bacteria</taxon>
        <taxon>Bacillati</taxon>
        <taxon>Bacillota</taxon>
        <taxon>Bacilli</taxon>
        <taxon>Bacillales</taxon>
        <taxon>Bacillaceae</taxon>
        <taxon>Sutcliffiella</taxon>
    </lineage>
</organism>
<name>A0A223KMV7_9BACI</name>
<gene>
    <name evidence="1" type="ORF">BC6307_04880</name>
</gene>
<dbReference type="RefSeq" id="WP_066414685.1">
    <property type="nucleotide sequence ID" value="NZ_CP018866.1"/>
</dbReference>
<dbReference type="Proteomes" id="UP000215224">
    <property type="component" value="Chromosome"/>
</dbReference>